<proteinExistence type="predicted"/>
<accession>A0AAW1FMF3</accession>
<dbReference type="EMBL" id="JBCEZU010000055">
    <property type="protein sequence ID" value="KAK9535900.1"/>
    <property type="molecule type" value="Genomic_DNA"/>
</dbReference>
<sequence length="97" mass="10543">MPSDISSFCRGEAPRRSPVRRSPVRRQEKRAEPGKRSGASTGGSGTETMSSVKVSSRFLSLGHLSTPCGTVPVCSQADMPAHVRTHVTLLLRYTDWT</sequence>
<keyword evidence="3" id="KW-1185">Reference proteome</keyword>
<dbReference type="Proteomes" id="UP001488805">
    <property type="component" value="Unassembled WGS sequence"/>
</dbReference>
<evidence type="ECO:0000313" key="3">
    <source>
        <dbReference type="Proteomes" id="UP001488805"/>
    </source>
</evidence>
<feature type="compositionally biased region" description="Basic and acidic residues" evidence="1">
    <location>
        <begin position="25"/>
        <end position="35"/>
    </location>
</feature>
<name>A0AAW1FMF3_ZOAVI</name>
<dbReference type="AlphaFoldDB" id="A0AAW1FMF3"/>
<gene>
    <name evidence="2" type="ORF">VZT92_006856</name>
</gene>
<evidence type="ECO:0000256" key="1">
    <source>
        <dbReference type="SAM" id="MobiDB-lite"/>
    </source>
</evidence>
<reference evidence="2 3" key="1">
    <citation type="journal article" date="2024" name="Genome Biol. Evol.">
        <title>Chromosome-level genome assembly of the viviparous eelpout Zoarces viviparus.</title>
        <authorList>
            <person name="Fuhrmann N."/>
            <person name="Brasseur M.V."/>
            <person name="Bakowski C.E."/>
            <person name="Podsiadlowski L."/>
            <person name="Prost S."/>
            <person name="Krehenwinkel H."/>
            <person name="Mayer C."/>
        </authorList>
    </citation>
    <scope>NUCLEOTIDE SEQUENCE [LARGE SCALE GENOMIC DNA]</scope>
    <source>
        <strain evidence="2">NO-MEL_2022_Ind0_liver</strain>
    </source>
</reference>
<feature type="region of interest" description="Disordered" evidence="1">
    <location>
        <begin position="1"/>
        <end position="52"/>
    </location>
</feature>
<comment type="caution">
    <text evidence="2">The sequence shown here is derived from an EMBL/GenBank/DDBJ whole genome shotgun (WGS) entry which is preliminary data.</text>
</comment>
<evidence type="ECO:0000313" key="2">
    <source>
        <dbReference type="EMBL" id="KAK9535900.1"/>
    </source>
</evidence>
<protein>
    <submittedName>
        <fullName evidence="2">Uncharacterized protein</fullName>
    </submittedName>
</protein>
<organism evidence="2 3">
    <name type="scientific">Zoarces viviparus</name>
    <name type="common">Viviparous eelpout</name>
    <name type="synonym">Blennius viviparus</name>
    <dbReference type="NCBI Taxonomy" id="48416"/>
    <lineage>
        <taxon>Eukaryota</taxon>
        <taxon>Metazoa</taxon>
        <taxon>Chordata</taxon>
        <taxon>Craniata</taxon>
        <taxon>Vertebrata</taxon>
        <taxon>Euteleostomi</taxon>
        <taxon>Actinopterygii</taxon>
        <taxon>Neopterygii</taxon>
        <taxon>Teleostei</taxon>
        <taxon>Neoteleostei</taxon>
        <taxon>Acanthomorphata</taxon>
        <taxon>Eupercaria</taxon>
        <taxon>Perciformes</taxon>
        <taxon>Cottioidei</taxon>
        <taxon>Zoarcales</taxon>
        <taxon>Zoarcidae</taxon>
        <taxon>Zoarcinae</taxon>
        <taxon>Zoarces</taxon>
    </lineage>
</organism>